<dbReference type="InterPro" id="IPR015915">
    <property type="entry name" value="Kelch-typ_b-propeller"/>
</dbReference>
<dbReference type="STRING" id="6832.A0A553PRJ7"/>
<dbReference type="PANTHER" id="PTHR46375:SF3">
    <property type="entry name" value="KELCH REPEAT AND BTB DOMAIN-CONTAINING PROTEIN 13"/>
    <property type="match status" value="1"/>
</dbReference>
<reference evidence="2 3" key="1">
    <citation type="journal article" date="2018" name="Nat. Ecol. Evol.">
        <title>Genomic signatures of mitonuclear coevolution across populations of Tigriopus californicus.</title>
        <authorList>
            <person name="Barreto F.S."/>
            <person name="Watson E.T."/>
            <person name="Lima T.G."/>
            <person name="Willett C.S."/>
            <person name="Edmands S."/>
            <person name="Li W."/>
            <person name="Burton R.S."/>
        </authorList>
    </citation>
    <scope>NUCLEOTIDE SEQUENCE [LARGE SCALE GENOMIC DNA]</scope>
    <source>
        <strain evidence="2 3">San Diego</strain>
    </source>
</reference>
<protein>
    <submittedName>
        <fullName evidence="2">Uncharacterized protein</fullName>
    </submittedName>
</protein>
<dbReference type="Proteomes" id="UP000318571">
    <property type="component" value="Chromosome 12"/>
</dbReference>
<dbReference type="PANTHER" id="PTHR46375">
    <property type="entry name" value="KELCH REPEAT AND BTB DOMAIN-CONTAINING PROTEIN 13-RELATED"/>
    <property type="match status" value="1"/>
</dbReference>
<evidence type="ECO:0000313" key="2">
    <source>
        <dbReference type="EMBL" id="TRY80304.1"/>
    </source>
</evidence>
<evidence type="ECO:0000313" key="3">
    <source>
        <dbReference type="Proteomes" id="UP000318571"/>
    </source>
</evidence>
<sequence length="287" mass="32108">MSPELALMELETGKIISASFEEIPPITIPSITFHNLQAQWGMDILACSNNSKECHYWSKDTNQWTTFPALNSVHTGGSMSVVGGTPVVIAGRDENNNVHGIVNIFNVTTQKWIRGPSLMPIRTAHTTVVLNETTLLVIGGYDNFHLDAVNIFNLDELSWSDLNSLPQPTYRMLCGLVNITYLLCIGGEVPGQLVNEAYVLDLSISNPEWERKPSFDLEDPALGGFIYQIRDDLYCMTIFTSSYKPSMTLRRMNLNHATLTWENLEVFTNFVGNIVSPYVLNGFQIKP</sequence>
<dbReference type="InterPro" id="IPR052392">
    <property type="entry name" value="Kelch-BTB_domain-containing"/>
</dbReference>
<dbReference type="SUPFAM" id="SSF117281">
    <property type="entry name" value="Kelch motif"/>
    <property type="match status" value="1"/>
</dbReference>
<dbReference type="SMART" id="SM00612">
    <property type="entry name" value="Kelch"/>
    <property type="match status" value="3"/>
</dbReference>
<gene>
    <name evidence="2" type="ORF">TCAL_15471</name>
</gene>
<keyword evidence="3" id="KW-1185">Reference proteome</keyword>
<organism evidence="2 3">
    <name type="scientific">Tigriopus californicus</name>
    <name type="common">Marine copepod</name>
    <dbReference type="NCBI Taxonomy" id="6832"/>
    <lineage>
        <taxon>Eukaryota</taxon>
        <taxon>Metazoa</taxon>
        <taxon>Ecdysozoa</taxon>
        <taxon>Arthropoda</taxon>
        <taxon>Crustacea</taxon>
        <taxon>Multicrustacea</taxon>
        <taxon>Hexanauplia</taxon>
        <taxon>Copepoda</taxon>
        <taxon>Harpacticoida</taxon>
        <taxon>Harpacticidae</taxon>
        <taxon>Tigriopus</taxon>
    </lineage>
</organism>
<dbReference type="AlphaFoldDB" id="A0A553PRJ7"/>
<keyword evidence="1" id="KW-0880">Kelch repeat</keyword>
<evidence type="ECO:0000256" key="1">
    <source>
        <dbReference type="ARBA" id="ARBA00022441"/>
    </source>
</evidence>
<accession>A0A553PRJ7</accession>
<dbReference type="EMBL" id="VCGU01000001">
    <property type="protein sequence ID" value="TRY80304.1"/>
    <property type="molecule type" value="Genomic_DNA"/>
</dbReference>
<dbReference type="Gene3D" id="2.120.10.80">
    <property type="entry name" value="Kelch-type beta propeller"/>
    <property type="match status" value="1"/>
</dbReference>
<comment type="caution">
    <text evidence="2">The sequence shown here is derived from an EMBL/GenBank/DDBJ whole genome shotgun (WGS) entry which is preliminary data.</text>
</comment>
<dbReference type="InterPro" id="IPR006652">
    <property type="entry name" value="Kelch_1"/>
</dbReference>
<name>A0A553PRJ7_TIGCA</name>
<proteinExistence type="predicted"/>